<dbReference type="AlphaFoldDB" id="A0A9N9U7G7"/>
<organism evidence="2 3">
    <name type="scientific">Clonostachys byssicola</name>
    <dbReference type="NCBI Taxonomy" id="160290"/>
    <lineage>
        <taxon>Eukaryota</taxon>
        <taxon>Fungi</taxon>
        <taxon>Dikarya</taxon>
        <taxon>Ascomycota</taxon>
        <taxon>Pezizomycotina</taxon>
        <taxon>Sordariomycetes</taxon>
        <taxon>Hypocreomycetidae</taxon>
        <taxon>Hypocreales</taxon>
        <taxon>Bionectriaceae</taxon>
        <taxon>Clonostachys</taxon>
    </lineage>
</organism>
<feature type="non-terminal residue" evidence="2">
    <location>
        <position position="89"/>
    </location>
</feature>
<feature type="region of interest" description="Disordered" evidence="1">
    <location>
        <begin position="1"/>
        <end position="22"/>
    </location>
</feature>
<evidence type="ECO:0000256" key="1">
    <source>
        <dbReference type="SAM" id="MobiDB-lite"/>
    </source>
</evidence>
<reference evidence="2" key="1">
    <citation type="submission" date="2021-10" db="EMBL/GenBank/DDBJ databases">
        <authorList>
            <person name="Piombo E."/>
        </authorList>
    </citation>
    <scope>NUCLEOTIDE SEQUENCE</scope>
</reference>
<evidence type="ECO:0000313" key="2">
    <source>
        <dbReference type="EMBL" id="CAG9977665.1"/>
    </source>
</evidence>
<keyword evidence="3" id="KW-1185">Reference proteome</keyword>
<proteinExistence type="predicted"/>
<evidence type="ECO:0000313" key="3">
    <source>
        <dbReference type="Proteomes" id="UP000754883"/>
    </source>
</evidence>
<dbReference type="Proteomes" id="UP000754883">
    <property type="component" value="Unassembled WGS sequence"/>
</dbReference>
<gene>
    <name evidence="2" type="ORF">CBYS24578_00008809</name>
</gene>
<protein>
    <submittedName>
        <fullName evidence="2">Uncharacterized protein</fullName>
    </submittedName>
</protein>
<sequence>MPRERAAAEIYSLHAQPHPRRGRVIPQCSTAQGANASFVPNTPLAEPYPGRRSDWQVTAAHHERGGFRARMWTHPTGFFPPEEKTALSI</sequence>
<name>A0A9N9U7G7_9HYPO</name>
<accession>A0A9N9U7G7</accession>
<comment type="caution">
    <text evidence="2">The sequence shown here is derived from an EMBL/GenBank/DDBJ whole genome shotgun (WGS) entry which is preliminary data.</text>
</comment>
<dbReference type="EMBL" id="CABFNO020001298">
    <property type="protein sequence ID" value="CAG9977665.1"/>
    <property type="molecule type" value="Genomic_DNA"/>
</dbReference>